<keyword evidence="2" id="KW-0378">Hydrolase</keyword>
<dbReference type="InterPro" id="IPR050266">
    <property type="entry name" value="AB_hydrolase_sf"/>
</dbReference>
<dbReference type="GO" id="GO:0016020">
    <property type="term" value="C:membrane"/>
    <property type="evidence" value="ECO:0007669"/>
    <property type="project" value="TreeGrafter"/>
</dbReference>
<dbReference type="GO" id="GO:0047372">
    <property type="term" value="F:monoacylglycerol lipase activity"/>
    <property type="evidence" value="ECO:0007669"/>
    <property type="project" value="TreeGrafter"/>
</dbReference>
<dbReference type="PATRIC" id="fig|1129794.4.peg.1408"/>
<dbReference type="OrthoDB" id="334507at2"/>
<dbReference type="STRING" id="1129794.C427_1423"/>
<dbReference type="SUPFAM" id="SSF53474">
    <property type="entry name" value="alpha/beta-Hydrolases"/>
    <property type="match status" value="1"/>
</dbReference>
<gene>
    <name evidence="2" type="ORF">C427_1423</name>
</gene>
<evidence type="ECO:0000313" key="2">
    <source>
        <dbReference type="EMBL" id="AGH43532.1"/>
    </source>
</evidence>
<dbReference type="KEGG" id="gps:C427_1423"/>
<dbReference type="HOGENOM" id="CLU_020336_3_0_6"/>
<dbReference type="Proteomes" id="UP000011864">
    <property type="component" value="Chromosome"/>
</dbReference>
<dbReference type="EMBL" id="CP003837">
    <property type="protein sequence ID" value="AGH43532.1"/>
    <property type="molecule type" value="Genomic_DNA"/>
</dbReference>
<feature type="domain" description="AB hydrolase-1" evidence="1">
    <location>
        <begin position="39"/>
        <end position="280"/>
    </location>
</feature>
<dbReference type="Gene3D" id="3.40.50.1820">
    <property type="entry name" value="alpha/beta hydrolase"/>
    <property type="match status" value="1"/>
</dbReference>
<organism evidence="2 3">
    <name type="scientific">Paraglaciecola psychrophila 170</name>
    <dbReference type="NCBI Taxonomy" id="1129794"/>
    <lineage>
        <taxon>Bacteria</taxon>
        <taxon>Pseudomonadati</taxon>
        <taxon>Pseudomonadota</taxon>
        <taxon>Gammaproteobacteria</taxon>
        <taxon>Alteromonadales</taxon>
        <taxon>Alteromonadaceae</taxon>
        <taxon>Paraglaciecola</taxon>
    </lineage>
</organism>
<sequence>MKQLTFENYQKHADFSELCGHRIAHWQSLNFERNPKQETILFIHGFPSAAWDWHFQWKHLAAQYRLLSLDLLGFGLSDKPSEHQYSLLEQADIVQALLSKQGVKQYHILAHDYGDSVAQELLSRQDAIDNAAKILSICFLNGGLFASHHRPLFAQKLLKSRFGGLASHFMNKASLARGFNKIFAADSQPSDYEIDILWQLIEHNNGKKVLPKLLSYIDERNQHGKRWVESMISTVVPLYFINGVHDPISGQHMLDHYIDIIPHSRTTALDVGHYPQLEAPEKVLSLYRTFLTEITNCFINT</sequence>
<dbReference type="InterPro" id="IPR000639">
    <property type="entry name" value="Epox_hydrolase-like"/>
</dbReference>
<dbReference type="PANTHER" id="PTHR43798">
    <property type="entry name" value="MONOACYLGLYCEROL LIPASE"/>
    <property type="match status" value="1"/>
</dbReference>
<dbReference type="GO" id="GO:0046464">
    <property type="term" value="P:acylglycerol catabolic process"/>
    <property type="evidence" value="ECO:0007669"/>
    <property type="project" value="TreeGrafter"/>
</dbReference>
<accession>K6Z3E2</accession>
<reference evidence="2 3" key="1">
    <citation type="journal article" date="2013" name="Genome Announc.">
        <title>Complete Genome Sequence of Glaciecola psychrophila Strain 170T.</title>
        <authorList>
            <person name="Yin J."/>
            <person name="Chen J."/>
            <person name="Liu G."/>
            <person name="Yu Y."/>
            <person name="Song L."/>
            <person name="Wang X."/>
            <person name="Qu X."/>
        </authorList>
    </citation>
    <scope>NUCLEOTIDE SEQUENCE [LARGE SCALE GENOMIC DNA]</scope>
    <source>
        <strain evidence="2 3">170</strain>
    </source>
</reference>
<proteinExistence type="predicted"/>
<dbReference type="Pfam" id="PF00561">
    <property type="entry name" value="Abhydrolase_1"/>
    <property type="match status" value="1"/>
</dbReference>
<dbReference type="InterPro" id="IPR000073">
    <property type="entry name" value="AB_hydrolase_1"/>
</dbReference>
<dbReference type="PANTHER" id="PTHR43798:SF33">
    <property type="entry name" value="HYDROLASE, PUTATIVE (AFU_ORTHOLOGUE AFUA_2G14860)-RELATED"/>
    <property type="match status" value="1"/>
</dbReference>
<dbReference type="AlphaFoldDB" id="K6Z3E2"/>
<evidence type="ECO:0000259" key="1">
    <source>
        <dbReference type="Pfam" id="PF00561"/>
    </source>
</evidence>
<dbReference type="RefSeq" id="WP_007641791.1">
    <property type="nucleotide sequence ID" value="NC_020514.1"/>
</dbReference>
<dbReference type="PRINTS" id="PR00412">
    <property type="entry name" value="EPOXHYDRLASE"/>
</dbReference>
<dbReference type="eggNOG" id="COG0596">
    <property type="taxonomic scope" value="Bacteria"/>
</dbReference>
<evidence type="ECO:0000313" key="3">
    <source>
        <dbReference type="Proteomes" id="UP000011864"/>
    </source>
</evidence>
<name>K6Z3E2_9ALTE</name>
<keyword evidence="3" id="KW-1185">Reference proteome</keyword>
<protein>
    <submittedName>
        <fullName evidence="2">Alpha/beta hydrolase fold protein</fullName>
    </submittedName>
</protein>
<dbReference type="InterPro" id="IPR029058">
    <property type="entry name" value="AB_hydrolase_fold"/>
</dbReference>